<evidence type="ECO:0000313" key="2">
    <source>
        <dbReference type="Proteomes" id="UP000499080"/>
    </source>
</evidence>
<dbReference type="OrthoDB" id="191037at2759"/>
<protein>
    <submittedName>
        <fullName evidence="1">Uncharacterized protein</fullName>
    </submittedName>
</protein>
<feature type="non-terminal residue" evidence="1">
    <location>
        <position position="1"/>
    </location>
</feature>
<sequence>EKFYTEKGIWEFVAPMNGPRMSFATTMVKDLLYAIGGFTGESPSAGVRRIARCIRKEMNYG</sequence>
<evidence type="ECO:0000313" key="1">
    <source>
        <dbReference type="EMBL" id="GBN60564.1"/>
    </source>
</evidence>
<name>A0A4Y2QAR0_ARAVE</name>
<dbReference type="SUPFAM" id="SSF117281">
    <property type="entry name" value="Kelch motif"/>
    <property type="match status" value="1"/>
</dbReference>
<organism evidence="1 2">
    <name type="scientific">Araneus ventricosus</name>
    <name type="common">Orbweaver spider</name>
    <name type="synonym">Epeira ventricosa</name>
    <dbReference type="NCBI Taxonomy" id="182803"/>
    <lineage>
        <taxon>Eukaryota</taxon>
        <taxon>Metazoa</taxon>
        <taxon>Ecdysozoa</taxon>
        <taxon>Arthropoda</taxon>
        <taxon>Chelicerata</taxon>
        <taxon>Arachnida</taxon>
        <taxon>Araneae</taxon>
        <taxon>Araneomorphae</taxon>
        <taxon>Entelegynae</taxon>
        <taxon>Araneoidea</taxon>
        <taxon>Araneidae</taxon>
        <taxon>Araneus</taxon>
    </lineage>
</organism>
<dbReference type="InterPro" id="IPR015915">
    <property type="entry name" value="Kelch-typ_b-propeller"/>
</dbReference>
<comment type="caution">
    <text evidence="1">The sequence shown here is derived from an EMBL/GenBank/DDBJ whole genome shotgun (WGS) entry which is preliminary data.</text>
</comment>
<dbReference type="Proteomes" id="UP000499080">
    <property type="component" value="Unassembled WGS sequence"/>
</dbReference>
<dbReference type="EMBL" id="BGPR01220087">
    <property type="protein sequence ID" value="GBN60564.1"/>
    <property type="molecule type" value="Genomic_DNA"/>
</dbReference>
<dbReference type="AlphaFoldDB" id="A0A4Y2QAR0"/>
<accession>A0A4Y2QAR0</accession>
<dbReference type="Gene3D" id="2.120.10.80">
    <property type="entry name" value="Kelch-type beta propeller"/>
    <property type="match status" value="1"/>
</dbReference>
<proteinExistence type="predicted"/>
<gene>
    <name evidence="1" type="ORF">AVEN_146723_1</name>
</gene>
<reference evidence="1 2" key="1">
    <citation type="journal article" date="2019" name="Sci. Rep.">
        <title>Orb-weaving spider Araneus ventricosus genome elucidates the spidroin gene catalogue.</title>
        <authorList>
            <person name="Kono N."/>
            <person name="Nakamura H."/>
            <person name="Ohtoshi R."/>
            <person name="Moran D.A.P."/>
            <person name="Shinohara A."/>
            <person name="Yoshida Y."/>
            <person name="Fujiwara M."/>
            <person name="Mori M."/>
            <person name="Tomita M."/>
            <person name="Arakawa K."/>
        </authorList>
    </citation>
    <scope>NUCLEOTIDE SEQUENCE [LARGE SCALE GENOMIC DNA]</scope>
</reference>
<keyword evidence="2" id="KW-1185">Reference proteome</keyword>